<keyword evidence="6 10" id="KW-0472">Membrane</keyword>
<feature type="compositionally biased region" description="Basic and acidic residues" evidence="9">
    <location>
        <begin position="2336"/>
        <end position="2357"/>
    </location>
</feature>
<dbReference type="InterPro" id="IPR018490">
    <property type="entry name" value="cNMP-bd_dom_sf"/>
</dbReference>
<evidence type="ECO:0000256" key="10">
    <source>
        <dbReference type="SAM" id="Phobius"/>
    </source>
</evidence>
<dbReference type="Gene3D" id="1.10.287.630">
    <property type="entry name" value="Helix hairpin bin"/>
    <property type="match status" value="2"/>
</dbReference>
<dbReference type="GO" id="GO:0005221">
    <property type="term" value="F:intracellularly cyclic nucleotide-activated monoatomic cation channel activity"/>
    <property type="evidence" value="ECO:0007669"/>
    <property type="project" value="InterPro"/>
</dbReference>
<dbReference type="Pfam" id="PF00027">
    <property type="entry name" value="cNMP_binding"/>
    <property type="match status" value="4"/>
</dbReference>
<accession>G4Z4H8</accession>
<evidence type="ECO:0000256" key="4">
    <source>
        <dbReference type="ARBA" id="ARBA00022989"/>
    </source>
</evidence>
<dbReference type="RefSeq" id="XP_009522899.1">
    <property type="nucleotide sequence ID" value="XM_009524604.1"/>
</dbReference>
<dbReference type="InterPro" id="IPR050866">
    <property type="entry name" value="CNG_cation_channel"/>
</dbReference>
<feature type="region of interest" description="Disordered" evidence="9">
    <location>
        <begin position="1523"/>
        <end position="1542"/>
    </location>
</feature>
<evidence type="ECO:0000256" key="1">
    <source>
        <dbReference type="ARBA" id="ARBA00004141"/>
    </source>
</evidence>
<dbReference type="InterPro" id="IPR014710">
    <property type="entry name" value="RmlC-like_jellyroll"/>
</dbReference>
<evidence type="ECO:0000256" key="7">
    <source>
        <dbReference type="ARBA" id="ARBA00023286"/>
    </source>
</evidence>
<dbReference type="InterPro" id="IPR018488">
    <property type="entry name" value="cNMP-bd_CS"/>
</dbReference>
<feature type="transmembrane region" description="Helical" evidence="10">
    <location>
        <begin position="1341"/>
        <end position="1360"/>
    </location>
</feature>
<dbReference type="EMBL" id="JH159153">
    <property type="protein sequence ID" value="EGZ20182.1"/>
    <property type="molecule type" value="Genomic_DNA"/>
</dbReference>
<feature type="transmembrane region" description="Helical" evidence="10">
    <location>
        <begin position="682"/>
        <end position="703"/>
    </location>
</feature>
<feature type="transmembrane region" description="Helical" evidence="10">
    <location>
        <begin position="1121"/>
        <end position="1142"/>
    </location>
</feature>
<feature type="domain" description="Cyclic nucleotide-binding" evidence="11">
    <location>
        <begin position="2056"/>
        <end position="2138"/>
    </location>
</feature>
<feature type="transmembrane region" description="Helical" evidence="10">
    <location>
        <begin position="1148"/>
        <end position="1165"/>
    </location>
</feature>
<feature type="transmembrane region" description="Helical" evidence="10">
    <location>
        <begin position="1254"/>
        <end position="1272"/>
    </location>
</feature>
<dbReference type="PROSITE" id="PS00889">
    <property type="entry name" value="CNMP_BINDING_2"/>
    <property type="match status" value="1"/>
</dbReference>
<comment type="subcellular location">
    <subcellularLocation>
        <location evidence="1">Membrane</location>
        <topology evidence="1">Multi-pass membrane protein</topology>
    </subcellularLocation>
</comment>
<dbReference type="InParanoid" id="G4Z4H8"/>
<dbReference type="InterPro" id="IPR005821">
    <property type="entry name" value="Ion_trans_dom"/>
</dbReference>
<dbReference type="PANTHER" id="PTHR45638:SF11">
    <property type="entry name" value="CYCLIC NUCLEOTIDE-GATED CATION CHANNEL SUBUNIT A"/>
    <property type="match status" value="1"/>
</dbReference>
<feature type="domain" description="Cyclic nucleotide-binding" evidence="11">
    <location>
        <begin position="1444"/>
        <end position="1595"/>
    </location>
</feature>
<evidence type="ECO:0000259" key="11">
    <source>
        <dbReference type="PROSITE" id="PS50042"/>
    </source>
</evidence>
<dbReference type="KEGG" id="psoj:PHYSODRAFT_490524"/>
<feature type="domain" description="Cyclic nucleotide-binding" evidence="11">
    <location>
        <begin position="351"/>
        <end position="449"/>
    </location>
</feature>
<proteinExistence type="predicted"/>
<keyword evidence="7" id="KW-1071">Ligand-gated ion channel</keyword>
<feature type="transmembrane region" description="Helical" evidence="10">
    <location>
        <begin position="610"/>
        <end position="629"/>
    </location>
</feature>
<keyword evidence="13" id="KW-1185">Reference proteome</keyword>
<dbReference type="Proteomes" id="UP000002640">
    <property type="component" value="Unassembled WGS sequence"/>
</dbReference>
<dbReference type="SUPFAM" id="SSF81324">
    <property type="entry name" value="Voltage-gated potassium channels"/>
    <property type="match status" value="4"/>
</dbReference>
<evidence type="ECO:0000313" key="12">
    <source>
        <dbReference type="EMBL" id="EGZ20182.1"/>
    </source>
</evidence>
<dbReference type="SUPFAM" id="SSF51206">
    <property type="entry name" value="cAMP-binding domain-like"/>
    <property type="match status" value="4"/>
</dbReference>
<keyword evidence="8" id="KW-0407">Ion channel</keyword>
<sequence length="2432" mass="274838">MSISRRSVGSVHSSFSLHTRLANVLAEDRQDAFDPNARAIKVWDHVLLLSLLQESFLLPYFLAFQPEAVGSVSMFFVLIIACELVFAVDFYVQALTGYYADGNLIRDKKLTIRRYVRSSQFLLDVVAILPYQVLVVKYPQVVAKLLFLKLLRWSRLPDFVSSLDEFYTKHFVALKLFKVLASTVYLAHVLACVRYSFGTDASHTNHWLPAHTAHHEAPHVEYLTSLFWSVGIMTGLFEGELPHHSMEFLFTTLVALCGFSMFTTLVATIFVISKCESGHSEAMEARINQLVHVLSFHRVPESQQTQAVEYLKRYYTDAESNDREAAKMLCPSIANDIQVELLKSTIAKISLFDGCSDQFVVAMTSLLRMIAVPAQTILFSAGDYGDALYVVQSGVLAIVVKSVTVREIRKGSCFGELSVFSSMPRTATVISTTFSILYKLSRFYCERVLEGYPKCAAVIAAHVEDVLNQLNSSEKDASNSSPATSTSISRKGDYRRVSVAAGCVEGVSTLTKSSQISIPRSKREGSGRISIPSSVPDTCTDTGVECMTTNDDGSFSNSTLGSGHQPTRKRTLNPYDRREDLTKTTVYKHNGLWRLILLPRCIDHHSRARLWWLVLLFINQWYCWILIPVQVVFPLWQRPSWMTLTVDTISNVCLLLDIVLTLKLSFMTDSEKIMDPKRSAQWYLEGSFLFDLLCSLPFEYFYMVKYGLMRLPRLLRVTHLKKQLSEIEHFVHFNSRRQLMLFGVLLFMLFHIVACIHFGISYIEGFNPNEEEAWISSIKLCLRRINATHLEDCSGAVFNEKSDRGKLLRITSLEYFRSLYYAVGVLASPGKSVEPTSDVQLVAALILMLSGFLITAIVVDNVQKRFTASAFEQKEFLATSTRIQLFLRRQKAPLAIYHRVKSFLDYWWSSHHGAVISELLADLPRPVRLDLLRSICTPVLQTLALLQGSRLVWSKLEGVMVENAQFILYGQGEIVYRHGDYVTGMFFLLEGEVCVVKMSGSPREIPRGSFFGTAVLTHQERGEGYTEHVSASSGCILLFVSRAQLQAMEVIFPKLRAELLALEQRLLSNKLAKMHMNTRRDLHAHRGSAPELLQSALAGLKQSLTAVYDPDSMFILTWETWVFFVMTAQWILVMFQACFPLTEGHKNADALMVFLEVSFVLDMYIRSRLGFYEYGNKMMDLQRIKRAYFKSGTFALDIAALLPLYIVNWCVPAEQRWDMLNINKLLRLSKVPRQLYALETRYLKRTTELRLFKLLYYTFMLSHVLGCIWFNFASKVAVPTFFSSNSFLVTKKTAFGDNHWLPSEHLEHGSNILQYMASLYWSFGLMSASSEPEFPKTTAQCIFSVVTMTTGFFLFAYVIGNFTDIIELTTAESRDFNAKMGAVRQMLDHFRMPEALQERIKTFLLFKRFHTITQEHILVHCLPPSLLTDIRLVHLKPMIEKVEFLRGMEGSITRMLVSQFTQVLVSRGEFVCKLGENRSDMFFIFTGVLNVMLPLRVAGRSKPTFKSVVEGLFGKKIRAASAKNRASGGKKEKKDAVSPTIAQDQEQLKKVNEISAGSYFGENGLFTNAQRNAHIQAQTSCILYRLSRESLETVFDRYPEWKHKVLRIASIHREQARLLQLSRDEQRRRTTTTSGVVLSQADIMNERAERLKEKMYSSRLQRGKSVHMNLIKVSSQRGAQLLNQGVVKPSRKLIDALLDGVAVQSDAHLLWLRFIVCCTMYVAIMVPYQLAMDPLDRETVAASIAKAIGLQCEIAFIIDIWFSWHLQESPAAMELYDQNLRSMYKKERMAFDVIAAIPFYGFLSAFKCGAWVNLLRCVKIVNITNYLDELNRRSVTSEITRFRHVAMLYLLVIYWAACAYLVVAMQAGFGTEWEGWLPSQELEISDPDDPSPTQLARRFLRGLFFATTAFVKKARNLAPETASLYAFQIAASFTGLITMSFVLGELASLFISYIGLEVNFRKNHIAVELYLTRLRVSDRLKLRTYAFMTSLWSSHAGVNYEELLTEMPHSIRTACVLHTAKEPLDWFIMKVISPICWDGGESVRAFTLSLAERLQFECCPRNENVVTEGSIVRAMYFVIKGHLQMQSRSLLARPVGLRDGSYFGERGLLGCTISSYTVRSVRACDLLSLSSEAFAQVLQQHAFSRLALQICTSAHKHLKAQYHAPCSRVDMEDRWGEALLHCVKEFQSVHEAAVANTSAVVSADRANVAATPDASFSDIEAPRLSSFFRRGGTESELNLGEGGSVVACEARADDSAELPTRLREMFNALDTTTTCYEAFAALLHCMLPTDPLDWDATFATATNTDLTATLATLSASGSISYRYRSVLPTIDTSFNAKEEPVDGRPHAHHEEQERDQVDETGEIEAREEEQQADGEAVAGPTIGDAMAAMVTEVPAPATSVDQRQPTRFRPTVVHLQPQLLPHRLAGPHVRDL</sequence>
<evidence type="ECO:0000313" key="13">
    <source>
        <dbReference type="Proteomes" id="UP000002640"/>
    </source>
</evidence>
<evidence type="ECO:0000256" key="8">
    <source>
        <dbReference type="ARBA" id="ARBA00023303"/>
    </source>
</evidence>
<keyword evidence="3 10" id="KW-0812">Transmembrane</keyword>
<dbReference type="Gene3D" id="1.10.287.70">
    <property type="match status" value="4"/>
</dbReference>
<keyword evidence="5" id="KW-0406">Ion transport</keyword>
<dbReference type="SMART" id="SM00100">
    <property type="entry name" value="cNMP"/>
    <property type="match status" value="4"/>
</dbReference>
<feature type="transmembrane region" description="Helical" evidence="10">
    <location>
        <begin position="839"/>
        <end position="859"/>
    </location>
</feature>
<evidence type="ECO:0000256" key="3">
    <source>
        <dbReference type="ARBA" id="ARBA00022692"/>
    </source>
</evidence>
<feature type="transmembrane region" description="Helical" evidence="10">
    <location>
        <begin position="1789"/>
        <end position="1806"/>
    </location>
</feature>
<dbReference type="GO" id="GO:0044877">
    <property type="term" value="F:protein-containing complex binding"/>
    <property type="evidence" value="ECO:0007669"/>
    <property type="project" value="TreeGrafter"/>
</dbReference>
<protein>
    <recommendedName>
        <fullName evidence="11">Cyclic nucleotide-binding domain-containing protein</fullName>
    </recommendedName>
</protein>
<feature type="transmembrane region" description="Helical" evidence="10">
    <location>
        <begin position="1848"/>
        <end position="1869"/>
    </location>
</feature>
<evidence type="ECO:0000256" key="2">
    <source>
        <dbReference type="ARBA" id="ARBA00022448"/>
    </source>
</evidence>
<evidence type="ECO:0000256" key="6">
    <source>
        <dbReference type="ARBA" id="ARBA00023136"/>
    </source>
</evidence>
<feature type="transmembrane region" description="Helical" evidence="10">
    <location>
        <begin position="75"/>
        <end position="100"/>
    </location>
</feature>
<dbReference type="Pfam" id="PF00520">
    <property type="entry name" value="Ion_trans"/>
    <property type="match status" value="4"/>
</dbReference>
<feature type="transmembrane region" description="Helical" evidence="10">
    <location>
        <begin position="249"/>
        <end position="272"/>
    </location>
</feature>
<dbReference type="InterPro" id="IPR000595">
    <property type="entry name" value="cNMP-bd_dom"/>
</dbReference>
<dbReference type="GO" id="GO:0016020">
    <property type="term" value="C:membrane"/>
    <property type="evidence" value="ECO:0007669"/>
    <property type="project" value="UniProtKB-SubCell"/>
</dbReference>
<reference evidence="12 13" key="1">
    <citation type="journal article" date="2006" name="Science">
        <title>Phytophthora genome sequences uncover evolutionary origins and mechanisms of pathogenesis.</title>
        <authorList>
            <person name="Tyler B.M."/>
            <person name="Tripathy S."/>
            <person name="Zhang X."/>
            <person name="Dehal P."/>
            <person name="Jiang R.H."/>
            <person name="Aerts A."/>
            <person name="Arredondo F.D."/>
            <person name="Baxter L."/>
            <person name="Bensasson D."/>
            <person name="Beynon J.L."/>
            <person name="Chapman J."/>
            <person name="Damasceno C.M."/>
            <person name="Dorrance A.E."/>
            <person name="Dou D."/>
            <person name="Dickerman A.W."/>
            <person name="Dubchak I.L."/>
            <person name="Garbelotto M."/>
            <person name="Gijzen M."/>
            <person name="Gordon S.G."/>
            <person name="Govers F."/>
            <person name="Grunwald N.J."/>
            <person name="Huang W."/>
            <person name="Ivors K.L."/>
            <person name="Jones R.W."/>
            <person name="Kamoun S."/>
            <person name="Krampis K."/>
            <person name="Lamour K.H."/>
            <person name="Lee M.K."/>
            <person name="McDonald W.H."/>
            <person name="Medina M."/>
            <person name="Meijer H.J."/>
            <person name="Nordberg E.K."/>
            <person name="Maclean D.J."/>
            <person name="Ospina-Giraldo M.D."/>
            <person name="Morris P.F."/>
            <person name="Phuntumart V."/>
            <person name="Putnam N.H."/>
            <person name="Rash S."/>
            <person name="Rose J.K."/>
            <person name="Sakihama Y."/>
            <person name="Salamov A.A."/>
            <person name="Savidor A."/>
            <person name="Scheuring C.F."/>
            <person name="Smith B.M."/>
            <person name="Sobral B.W."/>
            <person name="Terry A."/>
            <person name="Torto-Alalibo T.A."/>
            <person name="Win J."/>
            <person name="Xu Z."/>
            <person name="Zhang H."/>
            <person name="Grigoriev I.V."/>
            <person name="Rokhsar D.S."/>
            <person name="Boore J.L."/>
        </authorList>
    </citation>
    <scope>NUCLEOTIDE SEQUENCE [LARGE SCALE GENOMIC DNA]</scope>
    <source>
        <strain evidence="12 13">P6497</strain>
    </source>
</reference>
<keyword evidence="4 10" id="KW-1133">Transmembrane helix</keyword>
<name>G4Z4H8_PHYSP</name>
<dbReference type="Gene3D" id="2.60.120.10">
    <property type="entry name" value="Jelly Rolls"/>
    <property type="match status" value="4"/>
</dbReference>
<dbReference type="PANTHER" id="PTHR45638">
    <property type="entry name" value="CYCLIC NUCLEOTIDE-GATED CATION CHANNEL SUBUNIT A"/>
    <property type="match status" value="1"/>
</dbReference>
<feature type="transmembrane region" description="Helical" evidence="10">
    <location>
        <begin position="1710"/>
        <end position="1728"/>
    </location>
</feature>
<feature type="transmembrane region" description="Helical" evidence="10">
    <location>
        <begin position="739"/>
        <end position="760"/>
    </location>
</feature>
<dbReference type="PROSITE" id="PS50042">
    <property type="entry name" value="CNMP_BINDING_3"/>
    <property type="match status" value="4"/>
</dbReference>
<evidence type="ECO:0000256" key="9">
    <source>
        <dbReference type="SAM" id="MobiDB-lite"/>
    </source>
</evidence>
<dbReference type="CDD" id="cd00038">
    <property type="entry name" value="CAP_ED"/>
    <property type="match status" value="4"/>
</dbReference>
<feature type="domain" description="Cyclic nucleotide-binding" evidence="11">
    <location>
        <begin position="969"/>
        <end position="1048"/>
    </location>
</feature>
<keyword evidence="2" id="KW-0813">Transport</keyword>
<gene>
    <name evidence="12" type="ORF">PHYSODRAFT_490524</name>
</gene>
<dbReference type="GeneID" id="20656577"/>
<feature type="transmembrane region" description="Helical" evidence="10">
    <location>
        <begin position="46"/>
        <end position="63"/>
    </location>
</feature>
<evidence type="ECO:0000256" key="5">
    <source>
        <dbReference type="ARBA" id="ARBA00023065"/>
    </source>
</evidence>
<organism evidence="12 13">
    <name type="scientific">Phytophthora sojae (strain P6497)</name>
    <name type="common">Soybean stem and root rot agent</name>
    <name type="synonym">Phytophthora megasperma f. sp. glycines</name>
    <dbReference type="NCBI Taxonomy" id="1094619"/>
    <lineage>
        <taxon>Eukaryota</taxon>
        <taxon>Sar</taxon>
        <taxon>Stramenopiles</taxon>
        <taxon>Oomycota</taxon>
        <taxon>Peronosporomycetes</taxon>
        <taxon>Peronosporales</taxon>
        <taxon>Peronosporaceae</taxon>
        <taxon>Phytophthora</taxon>
    </lineage>
</organism>
<feature type="region of interest" description="Disordered" evidence="9">
    <location>
        <begin position="2336"/>
        <end position="2359"/>
    </location>
</feature>